<proteinExistence type="predicted"/>
<keyword evidence="2" id="KW-0805">Transcription regulation</keyword>
<dbReference type="InterPro" id="IPR050109">
    <property type="entry name" value="HTH-type_TetR-like_transc_reg"/>
</dbReference>
<evidence type="ECO:0000256" key="3">
    <source>
        <dbReference type="ARBA" id="ARBA00023125"/>
    </source>
</evidence>
<dbReference type="Pfam" id="PF08361">
    <property type="entry name" value="TetR_C_2"/>
    <property type="match status" value="1"/>
</dbReference>
<reference evidence="7" key="1">
    <citation type="submission" date="2022-04" db="EMBL/GenBank/DDBJ databases">
        <title>Alcanivorax sp. CY1518 draft genome sequence.</title>
        <authorList>
            <person name="Zhao G."/>
            <person name="An M."/>
        </authorList>
    </citation>
    <scope>NUCLEOTIDE SEQUENCE</scope>
    <source>
        <strain evidence="7">CY1518</strain>
    </source>
</reference>
<dbReference type="Gene3D" id="1.10.357.10">
    <property type="entry name" value="Tetracycline Repressor, domain 2"/>
    <property type="match status" value="1"/>
</dbReference>
<protein>
    <submittedName>
        <fullName evidence="7">TetR family transcriptional regulator</fullName>
    </submittedName>
</protein>
<keyword evidence="8" id="KW-1185">Reference proteome</keyword>
<sequence length="219" mass="24863">MARRTKAEAMETRERILDAAEHVFHREGVSSASLNDIAVEAGVTRGAIYWHFKNKLDVFVAMTERGRLPFDVLLARAQDPDEPDPLAALREFMLFIPRQVASEPQQRRLFEIFFLRCEYTAESLPLLNHRQDGFRRISAQLADALRNIVRRGQLPDTLDIEKAVAQCHAQLTGLTFTWLLHPDSFCLQEDGEDLVDAFLHGLAHNPWLQHRAPAAAVDG</sequence>
<dbReference type="RefSeq" id="WP_246948203.1">
    <property type="nucleotide sequence ID" value="NZ_JALKII010000001.1"/>
</dbReference>
<dbReference type="PANTHER" id="PTHR30055:SF240">
    <property type="entry name" value="HTH-TYPE TRANSCRIPTIONAL REGULATOR ACRR"/>
    <property type="match status" value="1"/>
</dbReference>
<dbReference type="Pfam" id="PF00440">
    <property type="entry name" value="TetR_N"/>
    <property type="match status" value="1"/>
</dbReference>
<dbReference type="SUPFAM" id="SSF46689">
    <property type="entry name" value="Homeodomain-like"/>
    <property type="match status" value="1"/>
</dbReference>
<evidence type="ECO:0000313" key="7">
    <source>
        <dbReference type="EMBL" id="MCK0536669.1"/>
    </source>
</evidence>
<dbReference type="SUPFAM" id="SSF48498">
    <property type="entry name" value="Tetracyclin repressor-like, C-terminal domain"/>
    <property type="match status" value="1"/>
</dbReference>
<dbReference type="PANTHER" id="PTHR30055">
    <property type="entry name" value="HTH-TYPE TRANSCRIPTIONAL REGULATOR RUTR"/>
    <property type="match status" value="1"/>
</dbReference>
<evidence type="ECO:0000256" key="4">
    <source>
        <dbReference type="ARBA" id="ARBA00023163"/>
    </source>
</evidence>
<gene>
    <name evidence="7" type="ORF">MU846_03015</name>
</gene>
<evidence type="ECO:0000256" key="5">
    <source>
        <dbReference type="PROSITE-ProRule" id="PRU00335"/>
    </source>
</evidence>
<evidence type="ECO:0000259" key="6">
    <source>
        <dbReference type="PROSITE" id="PS50977"/>
    </source>
</evidence>
<keyword evidence="4" id="KW-0804">Transcription</keyword>
<accession>A0ABT0E4P7</accession>
<feature type="DNA-binding region" description="H-T-H motif" evidence="5">
    <location>
        <begin position="33"/>
        <end position="52"/>
    </location>
</feature>
<dbReference type="Proteomes" id="UP001165524">
    <property type="component" value="Unassembled WGS sequence"/>
</dbReference>
<dbReference type="InterPro" id="IPR001647">
    <property type="entry name" value="HTH_TetR"/>
</dbReference>
<dbReference type="PRINTS" id="PR00455">
    <property type="entry name" value="HTHTETR"/>
</dbReference>
<dbReference type="InterPro" id="IPR023772">
    <property type="entry name" value="DNA-bd_HTH_TetR-type_CS"/>
</dbReference>
<keyword evidence="3 5" id="KW-0238">DNA-binding</keyword>
<keyword evidence="1" id="KW-0678">Repressor</keyword>
<organism evidence="7 8">
    <name type="scientific">Alcanivorax quisquiliarum</name>
    <dbReference type="NCBI Taxonomy" id="2933565"/>
    <lineage>
        <taxon>Bacteria</taxon>
        <taxon>Pseudomonadati</taxon>
        <taxon>Pseudomonadota</taxon>
        <taxon>Gammaproteobacteria</taxon>
        <taxon>Oceanospirillales</taxon>
        <taxon>Alcanivoracaceae</taxon>
        <taxon>Alcanivorax</taxon>
    </lineage>
</organism>
<evidence type="ECO:0000256" key="1">
    <source>
        <dbReference type="ARBA" id="ARBA00022491"/>
    </source>
</evidence>
<dbReference type="InterPro" id="IPR036271">
    <property type="entry name" value="Tet_transcr_reg_TetR-rel_C_sf"/>
</dbReference>
<dbReference type="InterPro" id="IPR013572">
    <property type="entry name" value="Tscrpt_reg_MAATS_C"/>
</dbReference>
<evidence type="ECO:0000313" key="8">
    <source>
        <dbReference type="Proteomes" id="UP001165524"/>
    </source>
</evidence>
<dbReference type="PROSITE" id="PS01081">
    <property type="entry name" value="HTH_TETR_1"/>
    <property type="match status" value="1"/>
</dbReference>
<dbReference type="EMBL" id="JALKII010000001">
    <property type="protein sequence ID" value="MCK0536669.1"/>
    <property type="molecule type" value="Genomic_DNA"/>
</dbReference>
<name>A0ABT0E4P7_9GAMM</name>
<dbReference type="InterPro" id="IPR009057">
    <property type="entry name" value="Homeodomain-like_sf"/>
</dbReference>
<comment type="caution">
    <text evidence="7">The sequence shown here is derived from an EMBL/GenBank/DDBJ whole genome shotgun (WGS) entry which is preliminary data.</text>
</comment>
<dbReference type="PROSITE" id="PS50977">
    <property type="entry name" value="HTH_TETR_2"/>
    <property type="match status" value="1"/>
</dbReference>
<evidence type="ECO:0000256" key="2">
    <source>
        <dbReference type="ARBA" id="ARBA00023015"/>
    </source>
</evidence>
<feature type="domain" description="HTH tetR-type" evidence="6">
    <location>
        <begin position="10"/>
        <end position="70"/>
    </location>
</feature>